<gene>
    <name evidence="1" type="ORF">L6452_26757</name>
</gene>
<comment type="caution">
    <text evidence="1">The sequence shown here is derived from an EMBL/GenBank/DDBJ whole genome shotgun (WGS) entry which is preliminary data.</text>
</comment>
<sequence length="144" mass="15821">MDPGARTTNRPESLHRDGYGSDQDVRQTMSTLSTLELDLSTLGERQDHESVDMAKAKTSMNPYPQVLAAMRSAVADLSQTRSLLKTLGERPDHESVDMAKAKTSMNPGLANEQFDSMGKLMHKVDTKLSAGSYGEDELISFIQT</sequence>
<name>A0ACB8ZZK0_ARCLA</name>
<reference evidence="1 2" key="2">
    <citation type="journal article" date="2022" name="Mol. Ecol. Resour.">
        <title>The genomes of chicory, endive, great burdock and yacon provide insights into Asteraceae paleo-polyploidization history and plant inulin production.</title>
        <authorList>
            <person name="Fan W."/>
            <person name="Wang S."/>
            <person name="Wang H."/>
            <person name="Wang A."/>
            <person name="Jiang F."/>
            <person name="Liu H."/>
            <person name="Zhao H."/>
            <person name="Xu D."/>
            <person name="Zhang Y."/>
        </authorList>
    </citation>
    <scope>NUCLEOTIDE SEQUENCE [LARGE SCALE GENOMIC DNA]</scope>
    <source>
        <strain evidence="2">cv. Niubang</strain>
    </source>
</reference>
<dbReference type="EMBL" id="CM042055">
    <property type="protein sequence ID" value="KAI3701575.1"/>
    <property type="molecule type" value="Genomic_DNA"/>
</dbReference>
<protein>
    <submittedName>
        <fullName evidence="1">Uncharacterized protein</fullName>
    </submittedName>
</protein>
<proteinExistence type="predicted"/>
<evidence type="ECO:0000313" key="1">
    <source>
        <dbReference type="EMBL" id="KAI3701575.1"/>
    </source>
</evidence>
<organism evidence="1 2">
    <name type="scientific">Arctium lappa</name>
    <name type="common">Greater burdock</name>
    <name type="synonym">Lappa major</name>
    <dbReference type="NCBI Taxonomy" id="4217"/>
    <lineage>
        <taxon>Eukaryota</taxon>
        <taxon>Viridiplantae</taxon>
        <taxon>Streptophyta</taxon>
        <taxon>Embryophyta</taxon>
        <taxon>Tracheophyta</taxon>
        <taxon>Spermatophyta</taxon>
        <taxon>Magnoliopsida</taxon>
        <taxon>eudicotyledons</taxon>
        <taxon>Gunneridae</taxon>
        <taxon>Pentapetalae</taxon>
        <taxon>asterids</taxon>
        <taxon>campanulids</taxon>
        <taxon>Asterales</taxon>
        <taxon>Asteraceae</taxon>
        <taxon>Carduoideae</taxon>
        <taxon>Cardueae</taxon>
        <taxon>Arctiinae</taxon>
        <taxon>Arctium</taxon>
    </lineage>
</organism>
<accession>A0ACB8ZZK0</accession>
<reference evidence="2" key="1">
    <citation type="journal article" date="2022" name="Mol. Ecol. Resour.">
        <title>The genomes of chicory, endive, great burdock and yacon provide insights into Asteraceae palaeo-polyploidization history and plant inulin production.</title>
        <authorList>
            <person name="Fan W."/>
            <person name="Wang S."/>
            <person name="Wang H."/>
            <person name="Wang A."/>
            <person name="Jiang F."/>
            <person name="Liu H."/>
            <person name="Zhao H."/>
            <person name="Xu D."/>
            <person name="Zhang Y."/>
        </authorList>
    </citation>
    <scope>NUCLEOTIDE SEQUENCE [LARGE SCALE GENOMIC DNA]</scope>
    <source>
        <strain evidence="2">cv. Niubang</strain>
    </source>
</reference>
<keyword evidence="2" id="KW-1185">Reference proteome</keyword>
<dbReference type="Proteomes" id="UP001055879">
    <property type="component" value="Linkage Group LG09"/>
</dbReference>
<evidence type="ECO:0000313" key="2">
    <source>
        <dbReference type="Proteomes" id="UP001055879"/>
    </source>
</evidence>